<organism evidence="1 2">
    <name type="scientific">Haloactinopolyspora alba</name>
    <dbReference type="NCBI Taxonomy" id="648780"/>
    <lineage>
        <taxon>Bacteria</taxon>
        <taxon>Bacillati</taxon>
        <taxon>Actinomycetota</taxon>
        <taxon>Actinomycetes</taxon>
        <taxon>Jiangellales</taxon>
        <taxon>Jiangellaceae</taxon>
        <taxon>Haloactinopolyspora</taxon>
    </lineage>
</organism>
<accession>A0A2P8DRB3</accession>
<reference evidence="1 2" key="1">
    <citation type="submission" date="2018-03" db="EMBL/GenBank/DDBJ databases">
        <title>Genomic Encyclopedia of Archaeal and Bacterial Type Strains, Phase II (KMG-II): from individual species to whole genera.</title>
        <authorList>
            <person name="Goeker M."/>
        </authorList>
    </citation>
    <scope>NUCLEOTIDE SEQUENCE [LARGE SCALE GENOMIC DNA]</scope>
    <source>
        <strain evidence="1 2">DSM 45211</strain>
    </source>
</reference>
<dbReference type="Proteomes" id="UP000243528">
    <property type="component" value="Unassembled WGS sequence"/>
</dbReference>
<name>A0A2P8DRB3_9ACTN</name>
<dbReference type="RefSeq" id="WP_106538939.1">
    <property type="nucleotide sequence ID" value="NZ_PYGE01000017.1"/>
</dbReference>
<dbReference type="AlphaFoldDB" id="A0A2P8DRB3"/>
<comment type="caution">
    <text evidence="1">The sequence shown here is derived from an EMBL/GenBank/DDBJ whole genome shotgun (WGS) entry which is preliminary data.</text>
</comment>
<dbReference type="OrthoDB" id="4305396at2"/>
<sequence>MTTVEFATRLLELGRARGPVPRYGSSEWEALGPTDPRRFAAVVAAAECWRRDSEPEAIAARLRAELAEADLYVRYRLAEASRDVAGAYSELVDERGQVVSYAELVRRRADLLGVAS</sequence>
<gene>
    <name evidence="1" type="ORF">CLV30_11759</name>
</gene>
<protein>
    <submittedName>
        <fullName evidence="1">Uncharacterized protein</fullName>
    </submittedName>
</protein>
<evidence type="ECO:0000313" key="2">
    <source>
        <dbReference type="Proteomes" id="UP000243528"/>
    </source>
</evidence>
<proteinExistence type="predicted"/>
<dbReference type="EMBL" id="PYGE01000017">
    <property type="protein sequence ID" value="PSK99756.1"/>
    <property type="molecule type" value="Genomic_DNA"/>
</dbReference>
<evidence type="ECO:0000313" key="1">
    <source>
        <dbReference type="EMBL" id="PSK99756.1"/>
    </source>
</evidence>
<keyword evidence="2" id="KW-1185">Reference proteome</keyword>